<reference evidence="3" key="1">
    <citation type="submission" date="2016-10" db="EMBL/GenBank/DDBJ databases">
        <authorList>
            <person name="Varghese N."/>
            <person name="Submissions S."/>
        </authorList>
    </citation>
    <scope>NUCLEOTIDE SEQUENCE [LARGE SCALE GENOMIC DNA]</scope>
    <source>
        <strain evidence="3">DSM 45079</strain>
    </source>
</reference>
<feature type="transmembrane region" description="Helical" evidence="1">
    <location>
        <begin position="102"/>
        <end position="125"/>
    </location>
</feature>
<dbReference type="Pfam" id="PF22564">
    <property type="entry name" value="HAAS"/>
    <property type="match status" value="1"/>
</dbReference>
<name>A0A1H2GZA3_9ACTN</name>
<evidence type="ECO:0000313" key="2">
    <source>
        <dbReference type="EMBL" id="SDU24896.1"/>
    </source>
</evidence>
<dbReference type="AlphaFoldDB" id="A0A1H2GZA3"/>
<dbReference type="NCBIfam" id="NF038403">
    <property type="entry name" value="perm_prefix_1"/>
    <property type="match status" value="1"/>
</dbReference>
<keyword evidence="3" id="KW-1185">Reference proteome</keyword>
<organism evidence="2 3">
    <name type="scientific">Jiangella alkaliphila</name>
    <dbReference type="NCBI Taxonomy" id="419479"/>
    <lineage>
        <taxon>Bacteria</taxon>
        <taxon>Bacillati</taxon>
        <taxon>Actinomycetota</taxon>
        <taxon>Actinomycetes</taxon>
        <taxon>Jiangellales</taxon>
        <taxon>Jiangellaceae</taxon>
        <taxon>Jiangella</taxon>
    </lineage>
</organism>
<keyword evidence="1" id="KW-0812">Transmembrane</keyword>
<sequence length="191" mass="20088">MAGHEQLIDTYLAELARRLPPGIVNELADGLDETLQHHLARGLSPDEAATAATAEFGDPARITAEFARQSPGHRTALAMLASGPIFAALWGTTLITSHAWTWTIPTAATIVYAAILLAIVTLLVTVATSQNYLTTRLAAPACAGMIVLDVTMITLVAVIAPSLTWSAALAATASISRITLGAHQVRRILCN</sequence>
<dbReference type="OrthoDB" id="3542213at2"/>
<feature type="transmembrane region" description="Helical" evidence="1">
    <location>
        <begin position="137"/>
        <end position="160"/>
    </location>
</feature>
<dbReference type="RefSeq" id="WP_046766412.1">
    <property type="nucleotide sequence ID" value="NZ_KQ061219.1"/>
</dbReference>
<dbReference type="EMBL" id="LT629791">
    <property type="protein sequence ID" value="SDU24896.1"/>
    <property type="molecule type" value="Genomic_DNA"/>
</dbReference>
<evidence type="ECO:0000256" key="1">
    <source>
        <dbReference type="SAM" id="Phobius"/>
    </source>
</evidence>
<proteinExistence type="predicted"/>
<dbReference type="Proteomes" id="UP000182977">
    <property type="component" value="Chromosome I"/>
</dbReference>
<dbReference type="InterPro" id="IPR047928">
    <property type="entry name" value="Perm_prefix_1"/>
</dbReference>
<dbReference type="STRING" id="419479.SAMN04488563_0756"/>
<keyword evidence="1" id="KW-0472">Membrane</keyword>
<keyword evidence="1" id="KW-1133">Transmembrane helix</keyword>
<accession>A0A1H2GZA3</accession>
<evidence type="ECO:0000313" key="3">
    <source>
        <dbReference type="Proteomes" id="UP000182977"/>
    </source>
</evidence>
<protein>
    <submittedName>
        <fullName evidence="2">Uncharacterized protein</fullName>
    </submittedName>
</protein>
<gene>
    <name evidence="2" type="ORF">SAMN04488563_0756</name>
</gene>
<feature type="transmembrane region" description="Helical" evidence="1">
    <location>
        <begin position="76"/>
        <end position="96"/>
    </location>
</feature>